<dbReference type="Gene3D" id="3.30.1370.100">
    <property type="entry name" value="MutL, C-terminal domain, regulatory subdomain"/>
    <property type="match status" value="1"/>
</dbReference>
<dbReference type="Gene3D" id="3.30.230.10">
    <property type="match status" value="1"/>
</dbReference>
<dbReference type="InterPro" id="IPR014790">
    <property type="entry name" value="MutL_C"/>
</dbReference>
<dbReference type="InterPro" id="IPR037198">
    <property type="entry name" value="MutL_C_sf"/>
</dbReference>
<evidence type="ECO:0000256" key="1">
    <source>
        <dbReference type="ARBA" id="ARBA00006082"/>
    </source>
</evidence>
<dbReference type="CDD" id="cd16926">
    <property type="entry name" value="HATPase_MutL-MLH-PMS-like"/>
    <property type="match status" value="1"/>
</dbReference>
<feature type="compositionally biased region" description="Low complexity" evidence="3">
    <location>
        <begin position="728"/>
        <end position="738"/>
    </location>
</feature>
<name>A0A3P8UG00_CYNSE</name>
<dbReference type="FunFam" id="3.30.230.10:FF:000028">
    <property type="entry name" value="DNA mismatch repair protein Mlh3"/>
    <property type="match status" value="1"/>
</dbReference>
<evidence type="ECO:0000313" key="7">
    <source>
        <dbReference type="Proteomes" id="UP000265120"/>
    </source>
</evidence>
<evidence type="ECO:0000256" key="2">
    <source>
        <dbReference type="ARBA" id="ARBA00022763"/>
    </source>
</evidence>
<dbReference type="InterPro" id="IPR042121">
    <property type="entry name" value="MutL_C_regsub"/>
</dbReference>
<dbReference type="GO" id="GO:0030983">
    <property type="term" value="F:mismatched DNA binding"/>
    <property type="evidence" value="ECO:0007669"/>
    <property type="project" value="InterPro"/>
</dbReference>
<feature type="region of interest" description="Disordered" evidence="3">
    <location>
        <begin position="621"/>
        <end position="682"/>
    </location>
</feature>
<comment type="similarity">
    <text evidence="1">Belongs to the DNA mismatch repair MutL/HexB family.</text>
</comment>
<dbReference type="SUPFAM" id="SSF54211">
    <property type="entry name" value="Ribosomal protein S5 domain 2-like"/>
    <property type="match status" value="1"/>
</dbReference>
<dbReference type="Gene3D" id="3.30.565.10">
    <property type="entry name" value="Histidine kinase-like ATPase, C-terminal domain"/>
    <property type="match status" value="1"/>
</dbReference>
<reference evidence="6" key="2">
    <citation type="submission" date="2025-08" db="UniProtKB">
        <authorList>
            <consortium name="Ensembl"/>
        </authorList>
    </citation>
    <scope>IDENTIFICATION</scope>
</reference>
<evidence type="ECO:0000259" key="4">
    <source>
        <dbReference type="SMART" id="SM00853"/>
    </source>
</evidence>
<feature type="region of interest" description="Disordered" evidence="3">
    <location>
        <begin position="361"/>
        <end position="380"/>
    </location>
</feature>
<dbReference type="CDD" id="cd03486">
    <property type="entry name" value="MutL_Trans_MLH3"/>
    <property type="match status" value="1"/>
</dbReference>
<dbReference type="InParanoid" id="A0A3P8UG00"/>
<organism evidence="6 7">
    <name type="scientific">Cynoglossus semilaevis</name>
    <name type="common">Tongue sole</name>
    <dbReference type="NCBI Taxonomy" id="244447"/>
    <lineage>
        <taxon>Eukaryota</taxon>
        <taxon>Metazoa</taxon>
        <taxon>Chordata</taxon>
        <taxon>Craniata</taxon>
        <taxon>Vertebrata</taxon>
        <taxon>Euteleostomi</taxon>
        <taxon>Actinopterygii</taxon>
        <taxon>Neopterygii</taxon>
        <taxon>Teleostei</taxon>
        <taxon>Neoteleostei</taxon>
        <taxon>Acanthomorphata</taxon>
        <taxon>Carangaria</taxon>
        <taxon>Pleuronectiformes</taxon>
        <taxon>Pleuronectoidei</taxon>
        <taxon>Cynoglossidae</taxon>
        <taxon>Cynoglossinae</taxon>
        <taxon>Cynoglossus</taxon>
    </lineage>
</organism>
<feature type="compositionally biased region" description="Basic and acidic residues" evidence="3">
    <location>
        <begin position="454"/>
        <end position="465"/>
    </location>
</feature>
<dbReference type="PANTHER" id="PTHR10073:SF47">
    <property type="entry name" value="DNA MISMATCH REPAIR PROTEIN MLH3"/>
    <property type="match status" value="1"/>
</dbReference>
<evidence type="ECO:0000256" key="3">
    <source>
        <dbReference type="SAM" id="MobiDB-lite"/>
    </source>
</evidence>
<feature type="compositionally biased region" description="Basic and acidic residues" evidence="3">
    <location>
        <begin position="365"/>
        <end position="376"/>
    </location>
</feature>
<feature type="compositionally biased region" description="Polar residues" evidence="3">
    <location>
        <begin position="655"/>
        <end position="675"/>
    </location>
</feature>
<protein>
    <submittedName>
        <fullName evidence="6">MutL homolog 3</fullName>
    </submittedName>
</protein>
<feature type="region of interest" description="Disordered" evidence="3">
    <location>
        <begin position="420"/>
        <end position="465"/>
    </location>
</feature>
<reference evidence="6 7" key="1">
    <citation type="journal article" date="2014" name="Nat. Genet.">
        <title>Whole-genome sequence of a flatfish provides insights into ZW sex chromosome evolution and adaptation to a benthic lifestyle.</title>
        <authorList>
            <person name="Chen S."/>
            <person name="Zhang G."/>
            <person name="Shao C."/>
            <person name="Huang Q."/>
            <person name="Liu G."/>
            <person name="Zhang P."/>
            <person name="Song W."/>
            <person name="An N."/>
            <person name="Chalopin D."/>
            <person name="Volff J.N."/>
            <person name="Hong Y."/>
            <person name="Li Q."/>
            <person name="Sha Z."/>
            <person name="Zhou H."/>
            <person name="Xie M."/>
            <person name="Yu Q."/>
            <person name="Liu Y."/>
            <person name="Xiang H."/>
            <person name="Wang N."/>
            <person name="Wu K."/>
            <person name="Yang C."/>
            <person name="Zhou Q."/>
            <person name="Liao X."/>
            <person name="Yang L."/>
            <person name="Hu Q."/>
            <person name="Zhang J."/>
            <person name="Meng L."/>
            <person name="Jin L."/>
            <person name="Tian Y."/>
            <person name="Lian J."/>
            <person name="Yang J."/>
            <person name="Miao G."/>
            <person name="Liu S."/>
            <person name="Liang Z."/>
            <person name="Yan F."/>
            <person name="Li Y."/>
            <person name="Sun B."/>
            <person name="Zhang H."/>
            <person name="Zhang J."/>
            <person name="Zhu Y."/>
            <person name="Du M."/>
            <person name="Zhao Y."/>
            <person name="Schartl M."/>
            <person name="Tang Q."/>
            <person name="Wang J."/>
        </authorList>
    </citation>
    <scope>NUCLEOTIDE SEQUENCE</scope>
</reference>
<dbReference type="NCBIfam" id="TIGR00585">
    <property type="entry name" value="mutl"/>
    <property type="match status" value="1"/>
</dbReference>
<dbReference type="SMART" id="SM01340">
    <property type="entry name" value="DNA_mis_repair"/>
    <property type="match status" value="1"/>
</dbReference>
<dbReference type="GeneTree" id="ENSGT00800000124176"/>
<dbReference type="InterPro" id="IPR014762">
    <property type="entry name" value="DNA_mismatch_repair_CS"/>
</dbReference>
<dbReference type="AlphaFoldDB" id="A0A3P8UG00"/>
<dbReference type="OMA" id="HIGREGH"/>
<dbReference type="InterPro" id="IPR002099">
    <property type="entry name" value="MutL/Mlh/PMS"/>
</dbReference>
<accession>A0A3P8UG00</accession>
<dbReference type="Gene3D" id="3.30.1540.20">
    <property type="entry name" value="MutL, C-terminal domain, dimerisation subdomain"/>
    <property type="match status" value="1"/>
</dbReference>
<dbReference type="GO" id="GO:0032300">
    <property type="term" value="C:mismatch repair complex"/>
    <property type="evidence" value="ECO:0007669"/>
    <property type="project" value="InterPro"/>
</dbReference>
<dbReference type="InterPro" id="IPR014721">
    <property type="entry name" value="Ribsml_uS5_D2-typ_fold_subgr"/>
</dbReference>
<dbReference type="Pfam" id="PF08676">
    <property type="entry name" value="MutL_C"/>
    <property type="match status" value="1"/>
</dbReference>
<dbReference type="Pfam" id="PF13589">
    <property type="entry name" value="HATPase_c_3"/>
    <property type="match status" value="1"/>
</dbReference>
<sequence length="1127" mass="125135">MIKRLPKEVEGKLRSGVAVPSLQQCVEELVLNSIDAGATCVGVRVDMDSLKLQVLDNGNGMSAEDMGFVGTRYYTSKCSCVEDLENLRWYGFRGEALASILSLASLVEISSRTKSTVKTHVKMFKNGQGMDVFEAETTRPSAGTTVIVCNLFYSMPVRRRRVDAVLESERIRHRLEAISLIHPSVSFTLRNDSTGVMMVQLSKANNTHHRFAQIHGSDRVKKLGEISHTHAPFEVSGYICREGHYNNSLQYLYVNGRLLLKTQLHKLLNFLLRRLSSSQHKGGSPDGHPGLRSPKSKRSQELHGVYVINIKCPYSDYDICLEPAKTLIEFKDWDGVLLCVEEAVKTFLTRGCLLDVSEEDTGGTFKEEDNSGRDELPTTSSAAADYSIGVTLASESVHRAQSDVRVLEDGVCPESDMTVCEEDESLKSQSEGCVGEDGDNEPQADLVQPEPSSSEERTFSEEENKTQMCFQNTTSTSYNVLSGDTSRENQFNNSIGLKTSRQQTDNHRDSITKNRKIHLSDPFIHQSLKTPCLAQMNKSVFLQPSVATTEDKSSDAVKNRISLISLHNKCSQRWQNSLAPVVPPKIPRMESSRSVSLWKESGSLDKFRRIFGKSSKKKLSLQNLTGSAETEGLTSRPSNWPVSQRHQQDVDDAPTQKSESQINLRSLRSLSSHTESITDENKTNKSLAAKICHLKKHKPMGSTVSQKVSDTLSQGNTFLRVSDHDTQDSNNNDSSSDSAVICEPASGCDTSRQLAEETGEETSDDWLHHFDASVGKTVYVNRVTGLSKYEGPSTEETQVACTSDVTNMAVSVVSETDVDGELSTSLSSLYSKWNNPVFVRPPVVGVNISSGQADGLAVKIHNILFPYRFSKAMIQSMKVICQVDKKFLACLINTNDEEPAAQSQTEGNLLVLVDQHAAHERVRLENLIADSYVVDTDASEDKHLRSANISPPLEISVTEEELRLLRSCQTHFPSLGLEVTFSQATDPQIFVGKVPLCFMERESNEVKRGRPSVIKPIVEEYLREQTEILRSAGRVRATLPLTVLKVLASLACHGAVKFNHSLNRDECHSLVTALSSCRLPFQCAHGRPSIIPLVDFNHLDKDQKEPQKPNLQKLRRLHKSWELCGNK</sequence>
<dbReference type="SUPFAM" id="SSF55874">
    <property type="entry name" value="ATPase domain of HSP90 chaperone/DNA topoisomerase II/histidine kinase"/>
    <property type="match status" value="1"/>
</dbReference>
<dbReference type="GO" id="GO:0140664">
    <property type="term" value="F:ATP-dependent DNA damage sensor activity"/>
    <property type="evidence" value="ECO:0007669"/>
    <property type="project" value="InterPro"/>
</dbReference>
<evidence type="ECO:0000313" key="6">
    <source>
        <dbReference type="Ensembl" id="ENSCSEP00000000764.1"/>
    </source>
</evidence>
<proteinExistence type="inferred from homology"/>
<dbReference type="InterPro" id="IPR020568">
    <property type="entry name" value="Ribosomal_Su5_D2-typ_SF"/>
</dbReference>
<dbReference type="InterPro" id="IPR038973">
    <property type="entry name" value="MutL/Mlh/Pms-like"/>
</dbReference>
<evidence type="ECO:0000259" key="5">
    <source>
        <dbReference type="SMART" id="SM01340"/>
    </source>
</evidence>
<dbReference type="InterPro" id="IPR013507">
    <property type="entry name" value="DNA_mismatch_S5_2-like"/>
</dbReference>
<dbReference type="InterPro" id="IPR042120">
    <property type="entry name" value="MutL_C_dimsub"/>
</dbReference>
<dbReference type="SMART" id="SM00853">
    <property type="entry name" value="MutL_C"/>
    <property type="match status" value="1"/>
</dbReference>
<dbReference type="PROSITE" id="PS00058">
    <property type="entry name" value="DNA_MISMATCH_REPAIR_1"/>
    <property type="match status" value="1"/>
</dbReference>
<dbReference type="GO" id="GO:0016887">
    <property type="term" value="F:ATP hydrolysis activity"/>
    <property type="evidence" value="ECO:0007669"/>
    <property type="project" value="InterPro"/>
</dbReference>
<feature type="domain" description="DNA mismatch repair protein S5" evidence="5">
    <location>
        <begin position="211"/>
        <end position="349"/>
    </location>
</feature>
<feature type="region of interest" description="Disordered" evidence="3">
    <location>
        <begin position="278"/>
        <end position="298"/>
    </location>
</feature>
<dbReference type="STRING" id="244447.ENSCSEP00000000764"/>
<dbReference type="SUPFAM" id="SSF118116">
    <property type="entry name" value="DNA mismatch repair protein MutL"/>
    <property type="match status" value="1"/>
</dbReference>
<dbReference type="PANTHER" id="PTHR10073">
    <property type="entry name" value="DNA MISMATCH REPAIR PROTEIN MLH, PMS, MUTL"/>
    <property type="match status" value="1"/>
</dbReference>
<keyword evidence="2" id="KW-0227">DNA damage</keyword>
<feature type="region of interest" description="Disordered" evidence="3">
    <location>
        <begin position="721"/>
        <end position="764"/>
    </location>
</feature>
<dbReference type="GO" id="GO:0006298">
    <property type="term" value="P:mismatch repair"/>
    <property type="evidence" value="ECO:0007669"/>
    <property type="project" value="InterPro"/>
</dbReference>
<dbReference type="FunFam" id="3.30.1370.100:FF:000003">
    <property type="entry name" value="DNA mismatch repair protein Mlh3"/>
    <property type="match status" value="1"/>
</dbReference>
<dbReference type="FunFam" id="3.30.565.10:FF:000017">
    <property type="entry name" value="PMS1 homolog 1, mismatch repair system component"/>
    <property type="match status" value="1"/>
</dbReference>
<dbReference type="Proteomes" id="UP000265120">
    <property type="component" value="Chromosome 1"/>
</dbReference>
<feature type="domain" description="MutL C-terminal dimerisation" evidence="4">
    <location>
        <begin position="879"/>
        <end position="1062"/>
    </location>
</feature>
<dbReference type="InterPro" id="IPR036890">
    <property type="entry name" value="HATPase_C_sf"/>
</dbReference>
<keyword evidence="7" id="KW-1185">Reference proteome</keyword>
<dbReference type="GO" id="GO:0005524">
    <property type="term" value="F:ATP binding"/>
    <property type="evidence" value="ECO:0007669"/>
    <property type="project" value="InterPro"/>
</dbReference>
<feature type="compositionally biased region" description="Polar residues" evidence="3">
    <location>
        <begin position="622"/>
        <end position="645"/>
    </location>
</feature>
<reference evidence="6" key="3">
    <citation type="submission" date="2025-09" db="UniProtKB">
        <authorList>
            <consortium name="Ensembl"/>
        </authorList>
    </citation>
    <scope>IDENTIFICATION</scope>
</reference>
<dbReference type="GO" id="GO:0005634">
    <property type="term" value="C:nucleus"/>
    <property type="evidence" value="ECO:0007669"/>
    <property type="project" value="UniProtKB-ARBA"/>
</dbReference>
<dbReference type="Ensembl" id="ENSCSET00000000792.1">
    <property type="protein sequence ID" value="ENSCSEP00000000764.1"/>
    <property type="gene ID" value="ENSCSEG00000000543.1"/>
</dbReference>